<evidence type="ECO:0000256" key="7">
    <source>
        <dbReference type="ARBA" id="ARBA00023224"/>
    </source>
</evidence>
<evidence type="ECO:0000256" key="4">
    <source>
        <dbReference type="ARBA" id="ARBA00022989"/>
    </source>
</evidence>
<comment type="similarity">
    <text evidence="8">Belongs to the insect chemoreceptor superfamily. Gustatory receptor (GR) family.</text>
</comment>
<gene>
    <name evidence="9" type="ORF">L9F63_009827</name>
</gene>
<comment type="function">
    <text evidence="8">Gustatory receptor which mediates acceptance or avoidance behavior, depending on its substrates.</text>
</comment>
<dbReference type="GO" id="GO:0007635">
    <property type="term" value="P:chemosensory behavior"/>
    <property type="evidence" value="ECO:0007669"/>
    <property type="project" value="TreeGrafter"/>
</dbReference>
<keyword evidence="10" id="KW-1185">Reference proteome</keyword>
<evidence type="ECO:0000256" key="3">
    <source>
        <dbReference type="ARBA" id="ARBA00022692"/>
    </source>
</evidence>
<dbReference type="GO" id="GO:0030424">
    <property type="term" value="C:axon"/>
    <property type="evidence" value="ECO:0007669"/>
    <property type="project" value="TreeGrafter"/>
</dbReference>
<keyword evidence="5 8" id="KW-0472">Membrane</keyword>
<feature type="transmembrane region" description="Helical" evidence="8">
    <location>
        <begin position="332"/>
        <end position="354"/>
    </location>
</feature>
<keyword evidence="6 8" id="KW-0675">Receptor</keyword>
<proteinExistence type="inferred from homology"/>
<keyword evidence="3 8" id="KW-0812">Transmembrane</keyword>
<dbReference type="Proteomes" id="UP001233999">
    <property type="component" value="Unassembled WGS sequence"/>
</dbReference>
<evidence type="ECO:0000256" key="1">
    <source>
        <dbReference type="ARBA" id="ARBA00004651"/>
    </source>
</evidence>
<dbReference type="GO" id="GO:0030425">
    <property type="term" value="C:dendrite"/>
    <property type="evidence" value="ECO:0007669"/>
    <property type="project" value="TreeGrafter"/>
</dbReference>
<keyword evidence="2 8" id="KW-1003">Cell membrane</keyword>
<dbReference type="PANTHER" id="PTHR21143:SF133">
    <property type="entry name" value="GUSTATORY AND PHEROMONE RECEPTOR 32A-RELATED"/>
    <property type="match status" value="1"/>
</dbReference>
<dbReference type="PANTHER" id="PTHR21143">
    <property type="entry name" value="INVERTEBRATE GUSTATORY RECEPTOR"/>
    <property type="match status" value="1"/>
</dbReference>
<evidence type="ECO:0000256" key="2">
    <source>
        <dbReference type="ARBA" id="ARBA00022475"/>
    </source>
</evidence>
<evidence type="ECO:0000256" key="5">
    <source>
        <dbReference type="ARBA" id="ARBA00023136"/>
    </source>
</evidence>
<feature type="transmembrane region" description="Helical" evidence="8">
    <location>
        <begin position="286"/>
        <end position="312"/>
    </location>
</feature>
<dbReference type="AlphaFoldDB" id="A0AAD8AJH1"/>
<evidence type="ECO:0000256" key="8">
    <source>
        <dbReference type="RuleBase" id="RU363108"/>
    </source>
</evidence>
<feature type="transmembrane region" description="Helical" evidence="8">
    <location>
        <begin position="132"/>
        <end position="153"/>
    </location>
</feature>
<dbReference type="GO" id="GO:0043025">
    <property type="term" value="C:neuronal cell body"/>
    <property type="evidence" value="ECO:0007669"/>
    <property type="project" value="TreeGrafter"/>
</dbReference>
<keyword evidence="7 8" id="KW-0807">Transducer</keyword>
<feature type="transmembrane region" description="Helical" evidence="8">
    <location>
        <begin position="409"/>
        <end position="429"/>
    </location>
</feature>
<feature type="transmembrane region" description="Helical" evidence="8">
    <location>
        <begin position="165"/>
        <end position="191"/>
    </location>
</feature>
<dbReference type="GO" id="GO:0005886">
    <property type="term" value="C:plasma membrane"/>
    <property type="evidence" value="ECO:0007669"/>
    <property type="project" value="UniProtKB-SubCell"/>
</dbReference>
<dbReference type="GO" id="GO:0050909">
    <property type="term" value="P:sensory perception of taste"/>
    <property type="evidence" value="ECO:0007669"/>
    <property type="project" value="InterPro"/>
</dbReference>
<comment type="subcellular location">
    <subcellularLocation>
        <location evidence="1 8">Cell membrane</location>
        <topology evidence="1 8">Multi-pass membrane protein</topology>
    </subcellularLocation>
</comment>
<comment type="caution">
    <text evidence="9">The sequence shown here is derived from an EMBL/GenBank/DDBJ whole genome shotgun (WGS) entry which is preliminary data.</text>
</comment>
<evidence type="ECO:0000256" key="6">
    <source>
        <dbReference type="ARBA" id="ARBA00023170"/>
    </source>
</evidence>
<dbReference type="GO" id="GO:0007165">
    <property type="term" value="P:signal transduction"/>
    <property type="evidence" value="ECO:0007669"/>
    <property type="project" value="UniProtKB-KW"/>
</dbReference>
<name>A0AAD8AJH1_DIPPU</name>
<sequence length="430" mass="49587">MGNEEIFKAARPLFYVWKLFGLAPYTLNISDKRRLKTAVLIGLFYQLFIGILIIAGLIISIESKQGGYYITKSKARITSSILYWTTYSLTSILSLIFTGIYHKKIVNILKVLSTTDDVFSPLNKFYKNISKFIIIEVLIIYSVVLAIAAYHYWVWFITFKADFHIIGIFLYSCIVIAMEIQFTNITCLLYFRFKALNDQFKFKFSLTNTIEDCNSSQESKSIEDSKRNQLMNLKVMSIKIKNNVLQTSNVNFDEGGCFQDDNTDMFTLRVLRKQQHLLRDVADDFIGIYGILMISDMVSSFIGITVHLYTPLYFANNEITKMSYTELSREHVVYVNLCWFVLMFIKLICICTVCQITSAEASRTATLLRTMLLKNQVESSLTLETQIFLEQVVNRPMNFTAYGFFNIDYSFLCSFVGAVATYIIILVQFN</sequence>
<dbReference type="GO" id="GO:0008049">
    <property type="term" value="P:male courtship behavior"/>
    <property type="evidence" value="ECO:0007669"/>
    <property type="project" value="TreeGrafter"/>
</dbReference>
<keyword evidence="4 8" id="KW-1133">Transmembrane helix</keyword>
<dbReference type="EMBL" id="JASPKZ010000465">
    <property type="protein sequence ID" value="KAJ9599880.1"/>
    <property type="molecule type" value="Genomic_DNA"/>
</dbReference>
<evidence type="ECO:0000313" key="9">
    <source>
        <dbReference type="EMBL" id="KAJ9599880.1"/>
    </source>
</evidence>
<evidence type="ECO:0000313" key="10">
    <source>
        <dbReference type="Proteomes" id="UP001233999"/>
    </source>
</evidence>
<reference evidence="9" key="2">
    <citation type="submission" date="2023-05" db="EMBL/GenBank/DDBJ databases">
        <authorList>
            <person name="Fouks B."/>
        </authorList>
    </citation>
    <scope>NUCLEOTIDE SEQUENCE</scope>
    <source>
        <strain evidence="9">Stay&amp;Tobe</strain>
        <tissue evidence="9">Testes</tissue>
    </source>
</reference>
<protein>
    <recommendedName>
        <fullName evidence="8">Gustatory receptor</fullName>
    </recommendedName>
</protein>
<organism evidence="9 10">
    <name type="scientific">Diploptera punctata</name>
    <name type="common">Pacific beetle cockroach</name>
    <dbReference type="NCBI Taxonomy" id="6984"/>
    <lineage>
        <taxon>Eukaryota</taxon>
        <taxon>Metazoa</taxon>
        <taxon>Ecdysozoa</taxon>
        <taxon>Arthropoda</taxon>
        <taxon>Hexapoda</taxon>
        <taxon>Insecta</taxon>
        <taxon>Pterygota</taxon>
        <taxon>Neoptera</taxon>
        <taxon>Polyneoptera</taxon>
        <taxon>Dictyoptera</taxon>
        <taxon>Blattodea</taxon>
        <taxon>Blaberoidea</taxon>
        <taxon>Blaberidae</taxon>
        <taxon>Diplopterinae</taxon>
        <taxon>Diploptera</taxon>
    </lineage>
</organism>
<accession>A0AAD8AJH1</accession>
<feature type="transmembrane region" description="Helical" evidence="8">
    <location>
        <begin position="38"/>
        <end position="61"/>
    </location>
</feature>
<reference evidence="9" key="1">
    <citation type="journal article" date="2023" name="IScience">
        <title>Live-bearing cockroach genome reveals convergent evolutionary mechanisms linked to viviparity in insects and beyond.</title>
        <authorList>
            <person name="Fouks B."/>
            <person name="Harrison M.C."/>
            <person name="Mikhailova A.A."/>
            <person name="Marchal E."/>
            <person name="English S."/>
            <person name="Carruthers M."/>
            <person name="Jennings E.C."/>
            <person name="Chiamaka E.L."/>
            <person name="Frigard R.A."/>
            <person name="Pippel M."/>
            <person name="Attardo G.M."/>
            <person name="Benoit J.B."/>
            <person name="Bornberg-Bauer E."/>
            <person name="Tobe S.S."/>
        </authorList>
    </citation>
    <scope>NUCLEOTIDE SEQUENCE</scope>
    <source>
        <strain evidence="9">Stay&amp;Tobe</strain>
    </source>
</reference>
<dbReference type="InterPro" id="IPR013604">
    <property type="entry name" value="7TM_chemorcpt"/>
</dbReference>
<dbReference type="Pfam" id="PF08395">
    <property type="entry name" value="7tm_7"/>
    <property type="match status" value="1"/>
</dbReference>
<feature type="transmembrane region" description="Helical" evidence="8">
    <location>
        <begin position="81"/>
        <end position="101"/>
    </location>
</feature>